<dbReference type="EMBL" id="MTKO01000125">
    <property type="protein sequence ID" value="RWX43277.1"/>
    <property type="molecule type" value="Genomic_DNA"/>
</dbReference>
<evidence type="ECO:0000256" key="1">
    <source>
        <dbReference type="ARBA" id="ARBA00008791"/>
    </source>
</evidence>
<feature type="domain" description="UspA" evidence="2">
    <location>
        <begin position="2"/>
        <end position="145"/>
    </location>
</feature>
<gene>
    <name evidence="3" type="ORF">H206_02942</name>
</gene>
<dbReference type="Gene3D" id="3.40.50.620">
    <property type="entry name" value="HUPs"/>
    <property type="match status" value="2"/>
</dbReference>
<protein>
    <submittedName>
        <fullName evidence="3">Nucleotide-binding universal stress protein, UspA family</fullName>
    </submittedName>
</protein>
<name>A0A3S3QBW5_9BACT</name>
<accession>A0A3S3QBW5</accession>
<evidence type="ECO:0000259" key="2">
    <source>
        <dbReference type="Pfam" id="PF00582"/>
    </source>
</evidence>
<organism evidence="3 4">
    <name type="scientific">Candidatus Electrothrix aarhusensis</name>
    <dbReference type="NCBI Taxonomy" id="1859131"/>
    <lineage>
        <taxon>Bacteria</taxon>
        <taxon>Pseudomonadati</taxon>
        <taxon>Thermodesulfobacteriota</taxon>
        <taxon>Desulfobulbia</taxon>
        <taxon>Desulfobulbales</taxon>
        <taxon>Desulfobulbaceae</taxon>
        <taxon>Candidatus Electrothrix</taxon>
    </lineage>
</organism>
<dbReference type="AlphaFoldDB" id="A0A3S3QBW5"/>
<dbReference type="Proteomes" id="UP000287853">
    <property type="component" value="Unassembled WGS sequence"/>
</dbReference>
<evidence type="ECO:0000313" key="3">
    <source>
        <dbReference type="EMBL" id="RWX43277.1"/>
    </source>
</evidence>
<proteinExistence type="inferred from homology"/>
<reference evidence="3 4" key="1">
    <citation type="submission" date="2017-01" db="EMBL/GenBank/DDBJ databases">
        <title>The cable genome- insights into the physiology and evolution of filamentous bacteria capable of sulfide oxidation via long distance electron transfer.</title>
        <authorList>
            <person name="Schreiber L."/>
            <person name="Bjerg J.T."/>
            <person name="Boggild A."/>
            <person name="Van De Vossenberg J."/>
            <person name="Meysman F."/>
            <person name="Nielsen L.P."/>
            <person name="Schramm A."/>
            <person name="Kjeldsen K.U."/>
        </authorList>
    </citation>
    <scope>NUCLEOTIDE SEQUENCE [LARGE SCALE GENOMIC DNA]</scope>
    <source>
        <strain evidence="3">MCF</strain>
    </source>
</reference>
<comment type="similarity">
    <text evidence="1">Belongs to the universal stress protein A family.</text>
</comment>
<dbReference type="InterPro" id="IPR006016">
    <property type="entry name" value="UspA"/>
</dbReference>
<comment type="caution">
    <text evidence="3">The sequence shown here is derived from an EMBL/GenBank/DDBJ whole genome shotgun (WGS) entry which is preliminary data.</text>
</comment>
<dbReference type="CDD" id="cd00293">
    <property type="entry name" value="USP-like"/>
    <property type="match status" value="1"/>
</dbReference>
<dbReference type="InterPro" id="IPR006015">
    <property type="entry name" value="Universal_stress_UspA"/>
</dbReference>
<evidence type="ECO:0000313" key="4">
    <source>
        <dbReference type="Proteomes" id="UP000287853"/>
    </source>
</evidence>
<keyword evidence="4" id="KW-1185">Reference proteome</keyword>
<dbReference type="PRINTS" id="PR01438">
    <property type="entry name" value="UNVRSLSTRESS"/>
</dbReference>
<dbReference type="PANTHER" id="PTHR46268">
    <property type="entry name" value="STRESS RESPONSE PROTEIN NHAX"/>
    <property type="match status" value="1"/>
</dbReference>
<dbReference type="Pfam" id="PF00582">
    <property type="entry name" value="Usp"/>
    <property type="match status" value="1"/>
</dbReference>
<dbReference type="SUPFAM" id="SSF52402">
    <property type="entry name" value="Adenine nucleotide alpha hydrolases-like"/>
    <property type="match status" value="2"/>
</dbReference>
<dbReference type="PANTHER" id="PTHR46268:SF6">
    <property type="entry name" value="UNIVERSAL STRESS PROTEIN UP12"/>
    <property type="match status" value="1"/>
</dbReference>
<sequence length="307" mass="34366">MKKKILVAVDGSVYSSNSLDYLIRLFRQDQNFSVDLLAAVSTCCGDQSWMSDIDTQRTESTVVLQRKAKATRYLKDAKSRLMRNGFPEEKITTFAHGSDEGITNSIYHFAKENMYDSLLVGRRGVGRVGEMLLGSVSSDLVKKCHEIPLWIIDGDVTSTRFLLAVHTCTHSLMAADHLAFILQNNPKAEIYIYHSLAAFGSTPPAETEEFHSKWGARWCDKHLDVGTCLYKAHSQILVENGISEERIVELPPRRGIHPSHDLLRQAKRHNCGTIVIGRRPRVDKGLLGGVSDRTTKNAQNMAIWLVG</sequence>
<dbReference type="InterPro" id="IPR014729">
    <property type="entry name" value="Rossmann-like_a/b/a_fold"/>
</dbReference>